<dbReference type="STRING" id="230819.A0A5C3KLM6"/>
<dbReference type="OrthoDB" id="2637653at2759"/>
<keyword evidence="4" id="KW-1185">Reference proteome</keyword>
<proteinExistence type="predicted"/>
<keyword evidence="1" id="KW-0472">Membrane</keyword>
<feature type="transmembrane region" description="Helical" evidence="1">
    <location>
        <begin position="140"/>
        <end position="159"/>
    </location>
</feature>
<keyword evidence="1" id="KW-0812">Transmembrane</keyword>
<name>A0A5C3KLM6_COPMA</name>
<dbReference type="InterPro" id="IPR045340">
    <property type="entry name" value="DUF6533"/>
</dbReference>
<accession>A0A5C3KLM6</accession>
<feature type="transmembrane region" description="Helical" evidence="1">
    <location>
        <begin position="246"/>
        <end position="268"/>
    </location>
</feature>
<protein>
    <recommendedName>
        <fullName evidence="2">DUF6533 domain-containing protein</fullName>
    </recommendedName>
</protein>
<evidence type="ECO:0000313" key="4">
    <source>
        <dbReference type="Proteomes" id="UP000307440"/>
    </source>
</evidence>
<dbReference type="EMBL" id="ML210277">
    <property type="protein sequence ID" value="TFK21154.1"/>
    <property type="molecule type" value="Genomic_DNA"/>
</dbReference>
<dbReference type="Pfam" id="PF20151">
    <property type="entry name" value="DUF6533"/>
    <property type="match status" value="1"/>
</dbReference>
<feature type="domain" description="DUF6533" evidence="2">
    <location>
        <begin position="37"/>
        <end position="82"/>
    </location>
</feature>
<feature type="transmembrane region" description="Helical" evidence="1">
    <location>
        <begin position="179"/>
        <end position="202"/>
    </location>
</feature>
<evidence type="ECO:0000313" key="3">
    <source>
        <dbReference type="EMBL" id="TFK21154.1"/>
    </source>
</evidence>
<keyword evidence="1" id="KW-1133">Transmembrane helix</keyword>
<feature type="transmembrane region" description="Helical" evidence="1">
    <location>
        <begin position="103"/>
        <end position="128"/>
    </location>
</feature>
<dbReference type="Proteomes" id="UP000307440">
    <property type="component" value="Unassembled WGS sequence"/>
</dbReference>
<evidence type="ECO:0000259" key="2">
    <source>
        <dbReference type="Pfam" id="PF20151"/>
    </source>
</evidence>
<organism evidence="3 4">
    <name type="scientific">Coprinopsis marcescibilis</name>
    <name type="common">Agaric fungus</name>
    <name type="synonym">Psathyrella marcescibilis</name>
    <dbReference type="NCBI Taxonomy" id="230819"/>
    <lineage>
        <taxon>Eukaryota</taxon>
        <taxon>Fungi</taxon>
        <taxon>Dikarya</taxon>
        <taxon>Basidiomycota</taxon>
        <taxon>Agaricomycotina</taxon>
        <taxon>Agaricomycetes</taxon>
        <taxon>Agaricomycetidae</taxon>
        <taxon>Agaricales</taxon>
        <taxon>Agaricineae</taxon>
        <taxon>Psathyrellaceae</taxon>
        <taxon>Coprinopsis</taxon>
    </lineage>
</organism>
<gene>
    <name evidence="3" type="ORF">FA15DRAFT_624407</name>
</gene>
<evidence type="ECO:0000256" key="1">
    <source>
        <dbReference type="SAM" id="Phobius"/>
    </source>
</evidence>
<feature type="transmembrane region" description="Helical" evidence="1">
    <location>
        <begin position="34"/>
        <end position="54"/>
    </location>
</feature>
<sequence length="307" mass="35145">MVNYPLLARQLQDGFYGLPATPAELEDHLFGMQAVTYSTVAALFFLIYDVAITFDDEVKYIWPISWGATKIDFFFIRYFPILFLISIQFYGTPRFTYSNHDCYIWNTYQALATILIIAAVDYILLLRVFALYPGNRRIKYLTWSLYFAELITASVGLGLGVPHLRYDQFCGVFYAPTTFFIAAGVPIVFQVYLFVITTCKFIRAVKSGWGTIPILKIIMRDSTWAFTLLFLILVTEAFLYTMAKDAYIGILFGWLNAAFSFCGYRILININRVGRIRRDATRTEDFTDGDIEFTTRVSTNPPESLGG</sequence>
<reference evidence="3 4" key="1">
    <citation type="journal article" date="2019" name="Nat. Ecol. Evol.">
        <title>Megaphylogeny resolves global patterns of mushroom evolution.</title>
        <authorList>
            <person name="Varga T."/>
            <person name="Krizsan K."/>
            <person name="Foldi C."/>
            <person name="Dima B."/>
            <person name="Sanchez-Garcia M."/>
            <person name="Sanchez-Ramirez S."/>
            <person name="Szollosi G.J."/>
            <person name="Szarkandi J.G."/>
            <person name="Papp V."/>
            <person name="Albert L."/>
            <person name="Andreopoulos W."/>
            <person name="Angelini C."/>
            <person name="Antonin V."/>
            <person name="Barry K.W."/>
            <person name="Bougher N.L."/>
            <person name="Buchanan P."/>
            <person name="Buyck B."/>
            <person name="Bense V."/>
            <person name="Catcheside P."/>
            <person name="Chovatia M."/>
            <person name="Cooper J."/>
            <person name="Damon W."/>
            <person name="Desjardin D."/>
            <person name="Finy P."/>
            <person name="Geml J."/>
            <person name="Haridas S."/>
            <person name="Hughes K."/>
            <person name="Justo A."/>
            <person name="Karasinski D."/>
            <person name="Kautmanova I."/>
            <person name="Kiss B."/>
            <person name="Kocsube S."/>
            <person name="Kotiranta H."/>
            <person name="LaButti K.M."/>
            <person name="Lechner B.E."/>
            <person name="Liimatainen K."/>
            <person name="Lipzen A."/>
            <person name="Lukacs Z."/>
            <person name="Mihaltcheva S."/>
            <person name="Morgado L.N."/>
            <person name="Niskanen T."/>
            <person name="Noordeloos M.E."/>
            <person name="Ohm R.A."/>
            <person name="Ortiz-Santana B."/>
            <person name="Ovrebo C."/>
            <person name="Racz N."/>
            <person name="Riley R."/>
            <person name="Savchenko A."/>
            <person name="Shiryaev A."/>
            <person name="Soop K."/>
            <person name="Spirin V."/>
            <person name="Szebenyi C."/>
            <person name="Tomsovsky M."/>
            <person name="Tulloss R.E."/>
            <person name="Uehling J."/>
            <person name="Grigoriev I.V."/>
            <person name="Vagvolgyi C."/>
            <person name="Papp T."/>
            <person name="Martin F.M."/>
            <person name="Miettinen O."/>
            <person name="Hibbett D.S."/>
            <person name="Nagy L.G."/>
        </authorList>
    </citation>
    <scope>NUCLEOTIDE SEQUENCE [LARGE SCALE GENOMIC DNA]</scope>
    <source>
        <strain evidence="3 4">CBS 121175</strain>
    </source>
</reference>
<feature type="transmembrane region" description="Helical" evidence="1">
    <location>
        <begin position="74"/>
        <end position="91"/>
    </location>
</feature>
<dbReference type="AlphaFoldDB" id="A0A5C3KLM6"/>
<feature type="transmembrane region" description="Helical" evidence="1">
    <location>
        <begin position="223"/>
        <end position="240"/>
    </location>
</feature>